<reference evidence="1 2" key="1">
    <citation type="submission" date="2020-07" db="EMBL/GenBank/DDBJ databases">
        <title>Halosimplex litoreum sp. nov. and Halosimplex rubrum sp. nov., isolated from different salt environments.</title>
        <authorList>
            <person name="Cui H."/>
        </authorList>
    </citation>
    <scope>NUCLEOTIDE SEQUENCE [LARGE SCALE GENOMIC DNA]</scope>
    <source>
        <strain evidence="1 2">R2</strain>
    </source>
</reference>
<dbReference type="Proteomes" id="UP000509346">
    <property type="component" value="Chromosome"/>
</dbReference>
<accession>A0A7D5TDT2</accession>
<dbReference type="EMBL" id="CP058909">
    <property type="protein sequence ID" value="QLH83335.1"/>
    <property type="molecule type" value="Genomic_DNA"/>
</dbReference>
<evidence type="ECO:0000313" key="1">
    <source>
        <dbReference type="EMBL" id="QLH83335.1"/>
    </source>
</evidence>
<dbReference type="InterPro" id="IPR007325">
    <property type="entry name" value="KFase/CYL"/>
</dbReference>
<evidence type="ECO:0000313" key="2">
    <source>
        <dbReference type="Proteomes" id="UP000509346"/>
    </source>
</evidence>
<dbReference type="SUPFAM" id="SSF102198">
    <property type="entry name" value="Putative cyclase"/>
    <property type="match status" value="1"/>
</dbReference>
<keyword evidence="2" id="KW-1185">Reference proteome</keyword>
<dbReference type="GO" id="GO:0019441">
    <property type="term" value="P:L-tryptophan catabolic process to kynurenine"/>
    <property type="evidence" value="ECO:0007669"/>
    <property type="project" value="InterPro"/>
</dbReference>
<dbReference type="AlphaFoldDB" id="A0A7D5TDT2"/>
<dbReference type="Gene3D" id="3.50.30.50">
    <property type="entry name" value="Putative cyclase"/>
    <property type="match status" value="1"/>
</dbReference>
<dbReference type="Pfam" id="PF04199">
    <property type="entry name" value="Cyclase"/>
    <property type="match status" value="1"/>
</dbReference>
<protein>
    <submittedName>
        <fullName evidence="1">Cyclase family protein</fullName>
    </submittedName>
</protein>
<organism evidence="1 2">
    <name type="scientific">Halosimplex pelagicum</name>
    <dbReference type="NCBI Taxonomy" id="869886"/>
    <lineage>
        <taxon>Archaea</taxon>
        <taxon>Methanobacteriati</taxon>
        <taxon>Methanobacteriota</taxon>
        <taxon>Stenosarchaea group</taxon>
        <taxon>Halobacteria</taxon>
        <taxon>Halobacteriales</taxon>
        <taxon>Haloarculaceae</taxon>
        <taxon>Halosimplex</taxon>
    </lineage>
</organism>
<dbReference type="InterPro" id="IPR037175">
    <property type="entry name" value="KFase_sf"/>
</dbReference>
<dbReference type="PANTHER" id="PTHR31118:SF32">
    <property type="entry name" value="KYNURENINE FORMAMIDASE"/>
    <property type="match status" value="1"/>
</dbReference>
<proteinExistence type="predicted"/>
<dbReference type="PANTHER" id="PTHR31118">
    <property type="entry name" value="CYCLASE-LIKE PROTEIN 2"/>
    <property type="match status" value="1"/>
</dbReference>
<name>A0A7D5TDT2_9EURY</name>
<gene>
    <name evidence="1" type="ORF">HZS54_17595</name>
</gene>
<dbReference type="KEGG" id="hpel:HZS54_17595"/>
<sequence>MSAGGAVGAHFTPASVRPGVTSFDLSRPLATGMAVYPGTEPVSVEPDATRASDGYRTTRLDLDSHAGTHVDAPAHLTDGPSLDEFPAERFRFAAVLADLRPLDAREPVSLDALRDALAVDPEEVDLVAVVTGWDRHWGDDRYFDHPYLTAEAAGWLADRDCDLGVDTVNPDPTPTERADGDEPDGFPVHERLFDADRLIVENLRGLDRLAERFELHAYPLRFEGADASPVRAVAYAGNGESR</sequence>
<dbReference type="GO" id="GO:0004061">
    <property type="term" value="F:arylformamidase activity"/>
    <property type="evidence" value="ECO:0007669"/>
    <property type="project" value="InterPro"/>
</dbReference>